<protein>
    <submittedName>
        <fullName evidence="2">Uncharacterized protein</fullName>
    </submittedName>
</protein>
<keyword evidence="3" id="KW-1185">Reference proteome</keyword>
<comment type="caution">
    <text evidence="2">The sequence shown here is derived from an EMBL/GenBank/DDBJ whole genome shotgun (WGS) entry which is preliminary data.</text>
</comment>
<name>A0A8H5BPP2_9AGAR</name>
<dbReference type="OrthoDB" id="3244206at2759"/>
<reference evidence="2 3" key="1">
    <citation type="journal article" date="2020" name="ISME J.">
        <title>Uncovering the hidden diversity of litter-decomposition mechanisms in mushroom-forming fungi.</title>
        <authorList>
            <person name="Floudas D."/>
            <person name="Bentzer J."/>
            <person name="Ahren D."/>
            <person name="Johansson T."/>
            <person name="Persson P."/>
            <person name="Tunlid A."/>
        </authorList>
    </citation>
    <scope>NUCLEOTIDE SEQUENCE [LARGE SCALE GENOMIC DNA]</scope>
    <source>
        <strain evidence="2 3">CBS 175.51</strain>
    </source>
</reference>
<evidence type="ECO:0000313" key="3">
    <source>
        <dbReference type="Proteomes" id="UP000541558"/>
    </source>
</evidence>
<evidence type="ECO:0000256" key="1">
    <source>
        <dbReference type="SAM" id="MobiDB-lite"/>
    </source>
</evidence>
<sequence>MELLDDCDVYIDSKVDFDVIDSPSRIPEIHREICSRFKETPGEARPTLFKTRYTIRHLVFPNFIIKLTPQFLDLLTFVEGVRIKNLNKTKEYFPHLFEDEYEVMASQAIDPELEASLVQQTHEIEGLREVFWLIVTNCCQQDLRYMTMKGSITDFWIRFHEYFPFLTDAGPSPRTFHHEMSEQEKEALVRATAECGLADIIFSKAQKPQSRSPTPGDAASPQEEMDKLATLIRPYVDTVYRHAKILAAARDSL</sequence>
<dbReference type="Proteomes" id="UP000541558">
    <property type="component" value="Unassembled WGS sequence"/>
</dbReference>
<proteinExistence type="predicted"/>
<dbReference type="AlphaFoldDB" id="A0A8H5BPP2"/>
<evidence type="ECO:0000313" key="2">
    <source>
        <dbReference type="EMBL" id="KAF5326318.1"/>
    </source>
</evidence>
<accession>A0A8H5BPP2</accession>
<organism evidence="2 3">
    <name type="scientific">Ephemerocybe angulata</name>
    <dbReference type="NCBI Taxonomy" id="980116"/>
    <lineage>
        <taxon>Eukaryota</taxon>
        <taxon>Fungi</taxon>
        <taxon>Dikarya</taxon>
        <taxon>Basidiomycota</taxon>
        <taxon>Agaricomycotina</taxon>
        <taxon>Agaricomycetes</taxon>
        <taxon>Agaricomycetidae</taxon>
        <taxon>Agaricales</taxon>
        <taxon>Agaricineae</taxon>
        <taxon>Psathyrellaceae</taxon>
        <taxon>Ephemerocybe</taxon>
    </lineage>
</organism>
<dbReference type="EMBL" id="JAACJK010000163">
    <property type="protein sequence ID" value="KAF5326318.1"/>
    <property type="molecule type" value="Genomic_DNA"/>
</dbReference>
<feature type="region of interest" description="Disordered" evidence="1">
    <location>
        <begin position="205"/>
        <end position="224"/>
    </location>
</feature>
<gene>
    <name evidence="2" type="ORF">D9611_000020</name>
</gene>